<dbReference type="PANTHER" id="PTHR33603">
    <property type="entry name" value="METHYLTRANSFERASE"/>
    <property type="match status" value="1"/>
</dbReference>
<evidence type="ECO:0000256" key="4">
    <source>
        <dbReference type="ARBA" id="ARBA00038303"/>
    </source>
</evidence>
<dbReference type="InterPro" id="IPR003742">
    <property type="entry name" value="RlmH-like"/>
</dbReference>
<name>A0ABY5DMK7_9GAMM</name>
<dbReference type="PANTHER" id="PTHR33603:SF1">
    <property type="entry name" value="RIBOSOMAL RNA LARGE SUBUNIT METHYLTRANSFERASE H"/>
    <property type="match status" value="1"/>
</dbReference>
<dbReference type="InterPro" id="IPR029026">
    <property type="entry name" value="tRNA_m1G_MTases_N"/>
</dbReference>
<proteinExistence type="inferred from homology"/>
<evidence type="ECO:0000256" key="1">
    <source>
        <dbReference type="ARBA" id="ARBA00022603"/>
    </source>
</evidence>
<evidence type="ECO:0000313" key="6">
    <source>
        <dbReference type="Proteomes" id="UP001055955"/>
    </source>
</evidence>
<sequence length="150" mass="16978">MNVTIITCSKRTLKAINELSAQYIKQCIRFAKIKHINVKPVLSTPTAKQSNTENLLNQIPKQCQVLICDERGTNLTTEQLAKKFDQIQQATGHICLIIGPASGFDLTLIKQHQTIKLSDLTLQHEVAQLILCEQIYRVLSYLNNHPYHIA</sequence>
<dbReference type="CDD" id="cd18081">
    <property type="entry name" value="RlmH-like"/>
    <property type="match status" value="1"/>
</dbReference>
<dbReference type="InterPro" id="IPR029028">
    <property type="entry name" value="Alpha/beta_knot_MTases"/>
</dbReference>
<dbReference type="SUPFAM" id="SSF75217">
    <property type="entry name" value="alpha/beta knot"/>
    <property type="match status" value="1"/>
</dbReference>
<dbReference type="EMBL" id="CP092900">
    <property type="protein sequence ID" value="UTC24954.1"/>
    <property type="molecule type" value="Genomic_DNA"/>
</dbReference>
<evidence type="ECO:0000313" key="5">
    <source>
        <dbReference type="EMBL" id="UTC24954.1"/>
    </source>
</evidence>
<gene>
    <name evidence="5" type="ORF">MMH89_02175</name>
</gene>
<accession>A0ABY5DMK7</accession>
<dbReference type="PIRSF" id="PIRSF004505">
    <property type="entry name" value="MT_bac"/>
    <property type="match status" value="1"/>
</dbReference>
<dbReference type="Gene3D" id="3.40.1280.10">
    <property type="match status" value="1"/>
</dbReference>
<keyword evidence="3" id="KW-0949">S-adenosyl-L-methionine</keyword>
<protein>
    <submittedName>
        <fullName evidence="5">23S rRNA (Pseudouridine(1915)-N(3))-methyltransferase RlmH</fullName>
    </submittedName>
</protein>
<evidence type="ECO:0000256" key="3">
    <source>
        <dbReference type="ARBA" id="ARBA00022691"/>
    </source>
</evidence>
<evidence type="ECO:0000256" key="2">
    <source>
        <dbReference type="ARBA" id="ARBA00022679"/>
    </source>
</evidence>
<reference evidence="5 6" key="1">
    <citation type="journal article" date="2022" name="Nat. Microbiol.">
        <title>The microbiome of a bacterivorous marine choanoflagellate contains a resource-demanding obligate bacterial associate.</title>
        <authorList>
            <person name="Needham D.M."/>
            <person name="Poirier C."/>
            <person name="Bachy C."/>
            <person name="George E.E."/>
            <person name="Wilken S."/>
            <person name="Yung C.C.M."/>
            <person name="Limardo A.J."/>
            <person name="Morando M."/>
            <person name="Sudek L."/>
            <person name="Malmstrom R.R."/>
            <person name="Keeling P.J."/>
            <person name="Santoro A.E."/>
            <person name="Worden A.Z."/>
        </authorList>
    </citation>
    <scope>NUCLEOTIDE SEQUENCE [LARGE SCALE GENOMIC DNA]</scope>
    <source>
        <strain evidence="5 6">Comchoano-1</strain>
    </source>
</reference>
<keyword evidence="6" id="KW-1185">Reference proteome</keyword>
<keyword evidence="1" id="KW-0489">Methyltransferase</keyword>
<dbReference type="RefSeq" id="WP_258568743.1">
    <property type="nucleotide sequence ID" value="NZ_CP092900.1"/>
</dbReference>
<comment type="similarity">
    <text evidence="4">Belongs to the RNA methyltransferase RlmH family.</text>
</comment>
<dbReference type="Proteomes" id="UP001055955">
    <property type="component" value="Chromosome"/>
</dbReference>
<keyword evidence="2" id="KW-0808">Transferase</keyword>
<dbReference type="Pfam" id="PF02590">
    <property type="entry name" value="SPOUT_MTase"/>
    <property type="match status" value="1"/>
</dbReference>
<organism evidence="5 6">
    <name type="scientific">Candidatus Comchoanobacter bicostacola</name>
    <dbReference type="NCBI Taxonomy" id="2919598"/>
    <lineage>
        <taxon>Bacteria</taxon>
        <taxon>Pseudomonadati</taxon>
        <taxon>Pseudomonadota</taxon>
        <taxon>Gammaproteobacteria</taxon>
        <taxon>Candidatus Comchoanobacterales</taxon>
        <taxon>Candidatus Comchoanobacteraceae</taxon>
        <taxon>Candidatus Comchoanobacter</taxon>
    </lineage>
</organism>